<organism evidence="2 3">
    <name type="scientific">Methanobrevibacter thaueri</name>
    <dbReference type="NCBI Taxonomy" id="190975"/>
    <lineage>
        <taxon>Archaea</taxon>
        <taxon>Methanobacteriati</taxon>
        <taxon>Methanobacteriota</taxon>
        <taxon>Methanomada group</taxon>
        <taxon>Methanobacteria</taxon>
        <taxon>Methanobacteriales</taxon>
        <taxon>Methanobacteriaceae</taxon>
        <taxon>Methanobrevibacter</taxon>
    </lineage>
</organism>
<dbReference type="EMBL" id="MZGS01000014">
    <property type="protein sequence ID" value="PWB88099.1"/>
    <property type="molecule type" value="Genomic_DNA"/>
</dbReference>
<dbReference type="NCBIfam" id="NF005501">
    <property type="entry name" value="PRK07116.1"/>
    <property type="match status" value="1"/>
</dbReference>
<reference evidence="2 3" key="1">
    <citation type="submission" date="2017-03" db="EMBL/GenBank/DDBJ databases">
        <title>Genome sequence of Methanobrevibacter thaueri.</title>
        <authorList>
            <person name="Poehlein A."/>
            <person name="Seedorf H."/>
            <person name="Daniel R."/>
        </authorList>
    </citation>
    <scope>NUCLEOTIDE SEQUENCE [LARGE SCALE GENOMIC DNA]</scope>
    <source>
        <strain evidence="2 3">DSM 11995</strain>
    </source>
</reference>
<dbReference type="Gene3D" id="3.40.50.360">
    <property type="match status" value="1"/>
</dbReference>
<dbReference type="Pfam" id="PF12682">
    <property type="entry name" value="Flavodoxin_4"/>
    <property type="match status" value="1"/>
</dbReference>
<sequence length="154" mass="17165">MSNVLVAYFSASGVTKRVAENIADENGYDLFEIKPVEPYTAADLDYMDKKSRSTIEMNDREFRPPIVESCDVSQYDTVVIGFPVWWYTAPTIINTFIESVDLSGKTIKAFCTSGGTGIDGCVNDLKNAYPELNFAKGMRFMGNVSAAKEWIENE</sequence>
<dbReference type="OrthoDB" id="73155at2157"/>
<dbReference type="Proteomes" id="UP000251717">
    <property type="component" value="Unassembled WGS sequence"/>
</dbReference>
<dbReference type="InterPro" id="IPR008254">
    <property type="entry name" value="Flavodoxin/NO_synth"/>
</dbReference>
<gene>
    <name evidence="2" type="ORF">MBBTH_02430</name>
</gene>
<dbReference type="PANTHER" id="PTHR39201:SF1">
    <property type="entry name" value="FLAVODOXIN-LIKE DOMAIN-CONTAINING PROTEIN"/>
    <property type="match status" value="1"/>
</dbReference>
<proteinExistence type="predicted"/>
<comment type="caution">
    <text evidence="2">The sequence shown here is derived from an EMBL/GenBank/DDBJ whole genome shotgun (WGS) entry which is preliminary data.</text>
</comment>
<dbReference type="AlphaFoldDB" id="A0A315XSK4"/>
<accession>A0A315XSK4</accession>
<name>A0A315XSK4_9EURY</name>
<feature type="domain" description="Flavodoxin-like" evidence="1">
    <location>
        <begin position="4"/>
        <end position="154"/>
    </location>
</feature>
<dbReference type="InterPro" id="IPR029039">
    <property type="entry name" value="Flavoprotein-like_sf"/>
</dbReference>
<dbReference type="PANTHER" id="PTHR39201">
    <property type="entry name" value="EXPORTED PROTEIN-RELATED"/>
    <property type="match status" value="1"/>
</dbReference>
<dbReference type="RefSeq" id="WP_116591232.1">
    <property type="nucleotide sequence ID" value="NZ_MZGS01000014.1"/>
</dbReference>
<protein>
    <submittedName>
        <fullName evidence="2">Flavodoxin</fullName>
    </submittedName>
</protein>
<evidence type="ECO:0000313" key="3">
    <source>
        <dbReference type="Proteomes" id="UP000251717"/>
    </source>
</evidence>
<keyword evidence="3" id="KW-1185">Reference proteome</keyword>
<evidence type="ECO:0000259" key="1">
    <source>
        <dbReference type="PROSITE" id="PS50902"/>
    </source>
</evidence>
<dbReference type="SUPFAM" id="SSF52218">
    <property type="entry name" value="Flavoproteins"/>
    <property type="match status" value="1"/>
</dbReference>
<dbReference type="PROSITE" id="PS50902">
    <property type="entry name" value="FLAVODOXIN_LIKE"/>
    <property type="match status" value="1"/>
</dbReference>
<evidence type="ECO:0000313" key="2">
    <source>
        <dbReference type="EMBL" id="PWB88099.1"/>
    </source>
</evidence>
<dbReference type="GO" id="GO:0010181">
    <property type="term" value="F:FMN binding"/>
    <property type="evidence" value="ECO:0007669"/>
    <property type="project" value="InterPro"/>
</dbReference>